<dbReference type="Proteomes" id="UP000234681">
    <property type="component" value="Chromosome 1"/>
</dbReference>
<evidence type="ECO:0000313" key="1">
    <source>
        <dbReference type="EMBL" id="EDM08105.1"/>
    </source>
</evidence>
<accession>A6J8Y0</accession>
<evidence type="ECO:0000313" key="2">
    <source>
        <dbReference type="Proteomes" id="UP000234681"/>
    </source>
</evidence>
<reference evidence="1 2" key="2">
    <citation type="submission" date="2005-09" db="EMBL/GenBank/DDBJ databases">
        <authorList>
            <person name="Mural R.J."/>
            <person name="Li P.W."/>
            <person name="Adams M.D."/>
            <person name="Amanatides P.G."/>
            <person name="Baden-Tillson H."/>
            <person name="Barnstead M."/>
            <person name="Chin S.H."/>
            <person name="Dew I."/>
            <person name="Evans C.A."/>
            <person name="Ferriera S."/>
            <person name="Flanigan M."/>
            <person name="Fosler C."/>
            <person name="Glodek A."/>
            <person name="Gu Z."/>
            <person name="Holt R.A."/>
            <person name="Jennings D."/>
            <person name="Kraft C.L."/>
            <person name="Lu F."/>
            <person name="Nguyen T."/>
            <person name="Nusskern D.R."/>
            <person name="Pfannkoch C.M."/>
            <person name="Sitter C."/>
            <person name="Sutton G.G."/>
            <person name="Venter J.C."/>
            <person name="Wang Z."/>
            <person name="Woodage T."/>
            <person name="Zheng X.H."/>
            <person name="Zhong F."/>
        </authorList>
    </citation>
    <scope>NUCLEOTIDE SEQUENCE [LARGE SCALE GENOMIC DNA]</scope>
    <source>
        <strain evidence="1">BN</strain>
        <strain evidence="2">BN, Sprague-Dawley</strain>
    </source>
</reference>
<protein>
    <submittedName>
        <fullName evidence="1">RCG54273, isoform CRA_a</fullName>
    </submittedName>
</protein>
<sequence length="30" mass="3585">MLRVKGSYCLMIWGKVEQFSGLHQRNIWTC</sequence>
<organism evidence="1 2">
    <name type="scientific">Rattus norvegicus</name>
    <name type="common">Rat</name>
    <dbReference type="NCBI Taxonomy" id="10116"/>
    <lineage>
        <taxon>Eukaryota</taxon>
        <taxon>Metazoa</taxon>
        <taxon>Chordata</taxon>
        <taxon>Craniata</taxon>
        <taxon>Vertebrata</taxon>
        <taxon>Euteleostomi</taxon>
        <taxon>Mammalia</taxon>
        <taxon>Eutheria</taxon>
        <taxon>Euarchontoglires</taxon>
        <taxon>Glires</taxon>
        <taxon>Rodentia</taxon>
        <taxon>Myomorpha</taxon>
        <taxon>Muroidea</taxon>
        <taxon>Muridae</taxon>
        <taxon>Murinae</taxon>
        <taxon>Rattus</taxon>
    </lineage>
</organism>
<dbReference type="AlphaFoldDB" id="A6J8Y0"/>
<reference evidence="1" key="1">
    <citation type="journal article" date="2005" name="Genome Res.">
        <title>Gene and alternative splicing annotation with AIR.</title>
        <authorList>
            <person name="Florea L."/>
            <person name="Di Francesco V."/>
            <person name="Miller J."/>
            <person name="Turner R."/>
            <person name="Yao A."/>
            <person name="Harris M."/>
            <person name="Walenz B."/>
            <person name="Mobarry C."/>
            <person name="Merkulov G.V."/>
            <person name="Charlab R."/>
            <person name="Dew I."/>
            <person name="Deng Z."/>
            <person name="Istrail S."/>
            <person name="Li P."/>
            <person name="Sutton G."/>
        </authorList>
    </citation>
    <scope>NUCLEOTIDE SEQUENCE</scope>
    <source>
        <strain evidence="1">BN</strain>
    </source>
</reference>
<name>A6J8Y0_RAT</name>
<dbReference type="EMBL" id="CH473979">
    <property type="protein sequence ID" value="EDM08105.1"/>
    <property type="molecule type" value="Genomic_DNA"/>
</dbReference>
<gene>
    <name evidence="1" type="ORF">rCG_54273</name>
</gene>
<dbReference type="EMBL" id="CH473979">
    <property type="protein sequence ID" value="EDM08104.1"/>
    <property type="molecule type" value="Genomic_DNA"/>
</dbReference>
<proteinExistence type="predicted"/>